<organism evidence="1 2">
    <name type="scientific">Lophiotrema nucula</name>
    <dbReference type="NCBI Taxonomy" id="690887"/>
    <lineage>
        <taxon>Eukaryota</taxon>
        <taxon>Fungi</taxon>
        <taxon>Dikarya</taxon>
        <taxon>Ascomycota</taxon>
        <taxon>Pezizomycotina</taxon>
        <taxon>Dothideomycetes</taxon>
        <taxon>Pleosporomycetidae</taxon>
        <taxon>Pleosporales</taxon>
        <taxon>Lophiotremataceae</taxon>
        <taxon>Lophiotrema</taxon>
    </lineage>
</organism>
<keyword evidence="2" id="KW-1185">Reference proteome</keyword>
<protein>
    <submittedName>
        <fullName evidence="1">Uncharacterized protein</fullName>
    </submittedName>
</protein>
<evidence type="ECO:0000313" key="2">
    <source>
        <dbReference type="Proteomes" id="UP000799770"/>
    </source>
</evidence>
<sequence>MDSTSVPIDTKNVVFVPRLIDAQGKVEGWLFNTQTGFAVRYAVEFRRQIEVPPAKTTAAAGGDFEKPSTATGLQFAQIKHDCGPCSNLSVRGRAICTRWRHSAIGGTAWIGQDRKCGEYLAGAWQCSTYSSIPFPPASTSGVILGLFKRPRRR</sequence>
<dbReference type="AlphaFoldDB" id="A0A6A5YNW4"/>
<dbReference type="Proteomes" id="UP000799770">
    <property type="component" value="Unassembled WGS sequence"/>
</dbReference>
<accession>A0A6A5YNW4</accession>
<dbReference type="EMBL" id="ML977345">
    <property type="protein sequence ID" value="KAF2108762.1"/>
    <property type="molecule type" value="Genomic_DNA"/>
</dbReference>
<gene>
    <name evidence="1" type="ORF">BDV96DRAFT_605210</name>
</gene>
<evidence type="ECO:0000313" key="1">
    <source>
        <dbReference type="EMBL" id="KAF2108762.1"/>
    </source>
</evidence>
<proteinExistence type="predicted"/>
<reference evidence="1" key="1">
    <citation type="journal article" date="2020" name="Stud. Mycol.">
        <title>101 Dothideomycetes genomes: a test case for predicting lifestyles and emergence of pathogens.</title>
        <authorList>
            <person name="Haridas S."/>
            <person name="Albert R."/>
            <person name="Binder M."/>
            <person name="Bloem J."/>
            <person name="Labutti K."/>
            <person name="Salamov A."/>
            <person name="Andreopoulos B."/>
            <person name="Baker S."/>
            <person name="Barry K."/>
            <person name="Bills G."/>
            <person name="Bluhm B."/>
            <person name="Cannon C."/>
            <person name="Castanera R."/>
            <person name="Culley D."/>
            <person name="Daum C."/>
            <person name="Ezra D."/>
            <person name="Gonzalez J."/>
            <person name="Henrissat B."/>
            <person name="Kuo A."/>
            <person name="Liang C."/>
            <person name="Lipzen A."/>
            <person name="Lutzoni F."/>
            <person name="Magnuson J."/>
            <person name="Mondo S."/>
            <person name="Nolan M."/>
            <person name="Ohm R."/>
            <person name="Pangilinan J."/>
            <person name="Park H.-J."/>
            <person name="Ramirez L."/>
            <person name="Alfaro M."/>
            <person name="Sun H."/>
            <person name="Tritt A."/>
            <person name="Yoshinaga Y."/>
            <person name="Zwiers L.-H."/>
            <person name="Turgeon B."/>
            <person name="Goodwin S."/>
            <person name="Spatafora J."/>
            <person name="Crous P."/>
            <person name="Grigoriev I."/>
        </authorList>
    </citation>
    <scope>NUCLEOTIDE SEQUENCE</scope>
    <source>
        <strain evidence="1">CBS 627.86</strain>
    </source>
</reference>
<name>A0A6A5YNW4_9PLEO</name>